<keyword evidence="1" id="KW-0732">Signal</keyword>
<feature type="chain" id="PRO_5020837633" evidence="1">
    <location>
        <begin position="21"/>
        <end position="103"/>
    </location>
</feature>
<keyword evidence="3" id="KW-1185">Reference proteome</keyword>
<dbReference type="Proteomes" id="UP000297031">
    <property type="component" value="Chromosome"/>
</dbReference>
<evidence type="ECO:0000313" key="2">
    <source>
        <dbReference type="EMBL" id="QCD35043.1"/>
    </source>
</evidence>
<dbReference type="RefSeq" id="WP_136409870.1">
    <property type="nucleotide sequence ID" value="NZ_CANQMU010000012.1"/>
</dbReference>
<evidence type="ECO:0000256" key="1">
    <source>
        <dbReference type="SAM" id="SignalP"/>
    </source>
</evidence>
<gene>
    <name evidence="2" type="ORF">E7746_03680</name>
</gene>
<dbReference type="KEGG" id="mgod:E7746_03680"/>
<reference evidence="2 3" key="1">
    <citation type="submission" date="2019-02" db="EMBL/GenBank/DDBJ databases">
        <title>Isolation and identification of novel species under the genus Muribaculum.</title>
        <authorList>
            <person name="Miyake S."/>
            <person name="Ding Y."/>
            <person name="Low A."/>
            <person name="Soh M."/>
            <person name="Seedorf H."/>
        </authorList>
    </citation>
    <scope>NUCLEOTIDE SEQUENCE [LARGE SCALE GENOMIC DNA]</scope>
    <source>
        <strain evidence="2 3">TLL-A4</strain>
    </source>
</reference>
<dbReference type="EMBL" id="CP039393">
    <property type="protein sequence ID" value="QCD35043.1"/>
    <property type="molecule type" value="Genomic_DNA"/>
</dbReference>
<proteinExistence type="predicted"/>
<dbReference type="AlphaFoldDB" id="A0A4P7VDS5"/>
<name>A0A4P7VDS5_9BACT</name>
<evidence type="ECO:0000313" key="3">
    <source>
        <dbReference type="Proteomes" id="UP000297031"/>
    </source>
</evidence>
<sequence length="103" mass="11381">MNRLLVIISLLTAMTTLPMAASSVQEMNDDAITEVIDNSPTIKPVTGGLEITVSDGKAHEFYIYSITGQLVKRVKADYTLTVELPQGYYIVKCSSWSKKIVVR</sequence>
<accession>A0A4P7VDS5</accession>
<protein>
    <submittedName>
        <fullName evidence="2">T9SS type A sorting domain-containing protein</fullName>
    </submittedName>
</protein>
<dbReference type="NCBIfam" id="TIGR04183">
    <property type="entry name" value="Por_Secre_tail"/>
    <property type="match status" value="1"/>
</dbReference>
<dbReference type="OrthoDB" id="1050368at2"/>
<organism evidence="2 3">
    <name type="scientific">Muribaculum gordoncarteri</name>
    <dbReference type="NCBI Taxonomy" id="2530390"/>
    <lineage>
        <taxon>Bacteria</taxon>
        <taxon>Pseudomonadati</taxon>
        <taxon>Bacteroidota</taxon>
        <taxon>Bacteroidia</taxon>
        <taxon>Bacteroidales</taxon>
        <taxon>Muribaculaceae</taxon>
        <taxon>Muribaculum</taxon>
    </lineage>
</organism>
<feature type="signal peptide" evidence="1">
    <location>
        <begin position="1"/>
        <end position="20"/>
    </location>
</feature>
<dbReference type="InterPro" id="IPR026444">
    <property type="entry name" value="Secre_tail"/>
</dbReference>